<sequence>MDARIYIFAICMLLTGSLNTIATKYQDITVVGKTEGGRRIFFYHPAVQSAFMFLGEFLCLIPHFAHKLAVKRHKMQMGIESTHRPRAHTWRTLVTFSLPAICDAGATTLLNLGLFYTFASTFQMLRGTLVIFAGFLTVTLLKRRLHAQHWLGIVLITAGAAIVGASSVVSADNQLGWAHQLTAGWPSWRSWLGASWGPNGGSGDSQAPLFGDLLVILAQLAAATQFIVEEKYLAKFRVPALLAVGLEGFWGLVISALALPLLTMFKGPGGVPFDDAIQALKDIAASSQLQWSTFGSVISIAFFNYFGVSVTKSLSGAARATIDACRTLLIWLFAIWVGWEQFHGLQVLGFLVLLSGTSLYNELLRSCMPSNWSPGPPDNADQEPLLNGHEGARRSGGRPPRAPPRVQSQGAGRDVEAAQPRSIQPAHTYSMARSMRLFPTALSPHSLASPSNPSWRLLSRDTSTASIVDQAENGMVVIHGSSPSSSTHSEPEEVEEGNVSAQATAAPSRSPRRTQSQPLLHPQ</sequence>
<dbReference type="AlphaFoldDB" id="A0AAW1QVN0"/>
<dbReference type="Proteomes" id="UP001438707">
    <property type="component" value="Unassembled WGS sequence"/>
</dbReference>
<evidence type="ECO:0000313" key="9">
    <source>
        <dbReference type="Proteomes" id="UP001438707"/>
    </source>
</evidence>
<evidence type="ECO:0000256" key="4">
    <source>
        <dbReference type="ARBA" id="ARBA00022989"/>
    </source>
</evidence>
<organism evidence="8 9">
    <name type="scientific">Apatococcus lobatus</name>
    <dbReference type="NCBI Taxonomy" id="904363"/>
    <lineage>
        <taxon>Eukaryota</taxon>
        <taxon>Viridiplantae</taxon>
        <taxon>Chlorophyta</taxon>
        <taxon>core chlorophytes</taxon>
        <taxon>Trebouxiophyceae</taxon>
        <taxon>Chlorellales</taxon>
        <taxon>Chlorellaceae</taxon>
        <taxon>Apatococcus</taxon>
    </lineage>
</organism>
<dbReference type="PANTHER" id="PTHR13146">
    <property type="match status" value="1"/>
</dbReference>
<evidence type="ECO:0000256" key="5">
    <source>
        <dbReference type="ARBA" id="ARBA00023136"/>
    </source>
</evidence>
<feature type="transmembrane region" description="Helical" evidence="7">
    <location>
        <begin position="289"/>
        <end position="308"/>
    </location>
</feature>
<dbReference type="GO" id="GO:0000139">
    <property type="term" value="C:Golgi membrane"/>
    <property type="evidence" value="ECO:0007669"/>
    <property type="project" value="InterPro"/>
</dbReference>
<gene>
    <name evidence="8" type="ORF">WJX74_007442</name>
</gene>
<feature type="transmembrane region" description="Helical" evidence="7">
    <location>
        <begin position="124"/>
        <end position="141"/>
    </location>
</feature>
<dbReference type="Pfam" id="PF04142">
    <property type="entry name" value="Nuc_sug_transp"/>
    <property type="match status" value="1"/>
</dbReference>
<feature type="transmembrane region" description="Helical" evidence="7">
    <location>
        <begin position="93"/>
        <end position="118"/>
    </location>
</feature>
<comment type="caution">
    <text evidence="8">The sequence shown here is derived from an EMBL/GenBank/DDBJ whole genome shotgun (WGS) entry which is preliminary data.</text>
</comment>
<feature type="transmembrane region" description="Helical" evidence="7">
    <location>
        <begin position="320"/>
        <end position="339"/>
    </location>
</feature>
<feature type="transmembrane region" description="Helical" evidence="7">
    <location>
        <begin position="150"/>
        <end position="171"/>
    </location>
</feature>
<comment type="subcellular location">
    <subcellularLocation>
        <location evidence="1">Membrane</location>
        <topology evidence="1">Multi-pass membrane protein</topology>
    </subcellularLocation>
</comment>
<comment type="similarity">
    <text evidence="2">Belongs to the nucleotide-sugar transporter family. CMP-Sialate:CMP antiporter (TC 2.A.7.12) subfamily.</text>
</comment>
<reference evidence="8 9" key="1">
    <citation type="journal article" date="2024" name="Nat. Commun.">
        <title>Phylogenomics reveals the evolutionary origins of lichenization in chlorophyte algae.</title>
        <authorList>
            <person name="Puginier C."/>
            <person name="Libourel C."/>
            <person name="Otte J."/>
            <person name="Skaloud P."/>
            <person name="Haon M."/>
            <person name="Grisel S."/>
            <person name="Petersen M."/>
            <person name="Berrin J.G."/>
            <person name="Delaux P.M."/>
            <person name="Dal Grande F."/>
            <person name="Keller J."/>
        </authorList>
    </citation>
    <scope>NUCLEOTIDE SEQUENCE [LARGE SCALE GENOMIC DNA]</scope>
    <source>
        <strain evidence="8 9">SAG 2145</strain>
    </source>
</reference>
<feature type="transmembrane region" description="Helical" evidence="7">
    <location>
        <begin position="240"/>
        <end position="262"/>
    </location>
</feature>
<evidence type="ECO:0000256" key="3">
    <source>
        <dbReference type="ARBA" id="ARBA00022692"/>
    </source>
</evidence>
<evidence type="ECO:0000256" key="6">
    <source>
        <dbReference type="SAM" id="MobiDB-lite"/>
    </source>
</evidence>
<keyword evidence="5 7" id="KW-0472">Membrane</keyword>
<dbReference type="InterPro" id="IPR007271">
    <property type="entry name" value="Nuc_sug_transpt"/>
</dbReference>
<feature type="region of interest" description="Disordered" evidence="6">
    <location>
        <begin position="373"/>
        <end position="423"/>
    </location>
</feature>
<evidence type="ECO:0000256" key="7">
    <source>
        <dbReference type="SAM" id="Phobius"/>
    </source>
</evidence>
<evidence type="ECO:0000256" key="1">
    <source>
        <dbReference type="ARBA" id="ARBA00004141"/>
    </source>
</evidence>
<feature type="compositionally biased region" description="Polar residues" evidence="6">
    <location>
        <begin position="499"/>
        <end position="523"/>
    </location>
</feature>
<accession>A0AAW1QVN0</accession>
<name>A0AAW1QVN0_9CHLO</name>
<evidence type="ECO:0008006" key="10">
    <source>
        <dbReference type="Google" id="ProtNLM"/>
    </source>
</evidence>
<keyword evidence="4 7" id="KW-1133">Transmembrane helix</keyword>
<dbReference type="InterPro" id="IPR037185">
    <property type="entry name" value="EmrE-like"/>
</dbReference>
<dbReference type="EMBL" id="JALJOS010000024">
    <property type="protein sequence ID" value="KAK9825581.1"/>
    <property type="molecule type" value="Genomic_DNA"/>
</dbReference>
<feature type="transmembrane region" description="Helical" evidence="7">
    <location>
        <begin position="46"/>
        <end position="65"/>
    </location>
</feature>
<evidence type="ECO:0000313" key="8">
    <source>
        <dbReference type="EMBL" id="KAK9825581.1"/>
    </source>
</evidence>
<keyword evidence="9" id="KW-1185">Reference proteome</keyword>
<keyword evidence="3 7" id="KW-0812">Transmembrane</keyword>
<dbReference type="PANTHER" id="PTHR13146:SF0">
    <property type="entry name" value="SOLUTE CARRIER FAMILY 35 MEMBER F6"/>
    <property type="match status" value="1"/>
</dbReference>
<dbReference type="SUPFAM" id="SSF103481">
    <property type="entry name" value="Multidrug resistance efflux transporter EmrE"/>
    <property type="match status" value="1"/>
</dbReference>
<protein>
    <recommendedName>
        <fullName evidence="10">EamA domain-containing protein</fullName>
    </recommendedName>
</protein>
<evidence type="ECO:0000256" key="2">
    <source>
        <dbReference type="ARBA" id="ARBA00006447"/>
    </source>
</evidence>
<feature type="region of interest" description="Disordered" evidence="6">
    <location>
        <begin position="477"/>
        <end position="523"/>
    </location>
</feature>
<proteinExistence type="inferred from homology"/>
<dbReference type="GO" id="GO:0015165">
    <property type="term" value="F:pyrimidine nucleotide-sugar transmembrane transporter activity"/>
    <property type="evidence" value="ECO:0007669"/>
    <property type="project" value="InterPro"/>
</dbReference>
<feature type="transmembrane region" description="Helical" evidence="7">
    <location>
        <begin position="209"/>
        <end position="228"/>
    </location>
</feature>